<dbReference type="Proteomes" id="UP000539642">
    <property type="component" value="Unassembled WGS sequence"/>
</dbReference>
<dbReference type="Pfam" id="PF02593">
    <property type="entry name" value="DUF166"/>
    <property type="match status" value="1"/>
</dbReference>
<keyword evidence="2" id="KW-1185">Reference proteome</keyword>
<protein>
    <submittedName>
        <fullName evidence="1">Uncharacterized protein</fullName>
    </submittedName>
</protein>
<dbReference type="AlphaFoldDB" id="A0A840V268"/>
<comment type="caution">
    <text evidence="1">The sequence shown here is derived from an EMBL/GenBank/DDBJ whole genome shotgun (WGS) entry which is preliminary data.</text>
</comment>
<reference evidence="1 2" key="1">
    <citation type="submission" date="2020-08" db="EMBL/GenBank/DDBJ databases">
        <title>Genomic Encyclopedia of Type Strains, Phase IV (KMG-IV): sequencing the most valuable type-strain genomes for metagenomic binning, comparative biology and taxonomic classification.</title>
        <authorList>
            <person name="Goeker M."/>
        </authorList>
    </citation>
    <scope>NUCLEOTIDE SEQUENCE [LARGE SCALE GENOMIC DNA]</scope>
    <source>
        <strain evidence="1 2">DSM 28570</strain>
    </source>
</reference>
<gene>
    <name evidence="1" type="ORF">HNQ81_001691</name>
</gene>
<organism evidence="1 2">
    <name type="scientific">Desulfoprunum benzoelyticum</name>
    <dbReference type="NCBI Taxonomy" id="1506996"/>
    <lineage>
        <taxon>Bacteria</taxon>
        <taxon>Pseudomonadati</taxon>
        <taxon>Thermodesulfobacteriota</taxon>
        <taxon>Desulfobulbia</taxon>
        <taxon>Desulfobulbales</taxon>
        <taxon>Desulfobulbaceae</taxon>
        <taxon>Desulfoprunum</taxon>
    </lineage>
</organism>
<evidence type="ECO:0000313" key="2">
    <source>
        <dbReference type="Proteomes" id="UP000539642"/>
    </source>
</evidence>
<dbReference type="EMBL" id="JACHEO010000008">
    <property type="protein sequence ID" value="MBB5347960.1"/>
    <property type="molecule type" value="Genomic_DNA"/>
</dbReference>
<dbReference type="InterPro" id="IPR003745">
    <property type="entry name" value="DUF166"/>
</dbReference>
<sequence>MEVTVVRGAPCGATWDAAKKLVGSPVDEAERIIGLEVQYFCSANPAGWDPIYGQSPVHFAGKIHSKAMKDALARLAGI</sequence>
<proteinExistence type="predicted"/>
<accession>A0A840V268</accession>
<evidence type="ECO:0000313" key="1">
    <source>
        <dbReference type="EMBL" id="MBB5347960.1"/>
    </source>
</evidence>
<name>A0A840V268_9BACT</name>